<accession>A0ABT3YM64</accession>
<name>A0ABT3YM64_9HYPH</name>
<feature type="domain" description="DUF1468" evidence="3">
    <location>
        <begin position="48"/>
        <end position="182"/>
    </location>
</feature>
<dbReference type="RefSeq" id="WP_267615096.1">
    <property type="nucleotide sequence ID" value="NZ_JAOVZQ010000002.1"/>
</dbReference>
<reference evidence="4" key="1">
    <citation type="submission" date="2022-10" db="EMBL/GenBank/DDBJ databases">
        <title>Hoeflea sp. J2-29, isolated from marine algae.</title>
        <authorList>
            <person name="Kristyanto S."/>
            <person name="Kim J.M."/>
            <person name="Jeon C.O."/>
        </authorList>
    </citation>
    <scope>NUCLEOTIDE SEQUENCE</scope>
    <source>
        <strain evidence="4">J2-29</strain>
    </source>
</reference>
<dbReference type="InterPro" id="IPR009936">
    <property type="entry name" value="DUF1468"/>
</dbReference>
<feature type="compositionally biased region" description="Basic and acidic residues" evidence="1">
    <location>
        <begin position="1"/>
        <end position="20"/>
    </location>
</feature>
<dbReference type="Proteomes" id="UP001081283">
    <property type="component" value="Unassembled WGS sequence"/>
</dbReference>
<evidence type="ECO:0000259" key="3">
    <source>
        <dbReference type="Pfam" id="PF07331"/>
    </source>
</evidence>
<dbReference type="Pfam" id="PF07331">
    <property type="entry name" value="TctB"/>
    <property type="match status" value="1"/>
</dbReference>
<feature type="transmembrane region" description="Helical" evidence="2">
    <location>
        <begin position="81"/>
        <end position="99"/>
    </location>
</feature>
<organism evidence="4 5">
    <name type="scientific">Hoeflea ulvae</name>
    <dbReference type="NCBI Taxonomy" id="2983764"/>
    <lineage>
        <taxon>Bacteria</taxon>
        <taxon>Pseudomonadati</taxon>
        <taxon>Pseudomonadota</taxon>
        <taxon>Alphaproteobacteria</taxon>
        <taxon>Hyphomicrobiales</taxon>
        <taxon>Rhizobiaceae</taxon>
        <taxon>Hoeflea</taxon>
    </lineage>
</organism>
<protein>
    <submittedName>
        <fullName evidence="4">Tripartite tricarboxylate transporter TctB family protein</fullName>
    </submittedName>
</protein>
<evidence type="ECO:0000256" key="2">
    <source>
        <dbReference type="SAM" id="Phobius"/>
    </source>
</evidence>
<gene>
    <name evidence="4" type="ORF">OEG82_23775</name>
</gene>
<keyword evidence="5" id="KW-1185">Reference proteome</keyword>
<feature type="transmembrane region" description="Helical" evidence="2">
    <location>
        <begin position="120"/>
        <end position="146"/>
    </location>
</feature>
<keyword evidence="2" id="KW-1133">Transmembrane helix</keyword>
<sequence length="188" mass="20204">MEKHPDKGIREFHGRAKGEEGAAASSEPRPDHGSSSAPHSARHRDLGVGLTAIAICGLLWWETTRFAKVPAALSQGIPASFFPRVLLATVAILSCVIILRGWRAQRSSIKTPTTRTLVTGALIVVGVALLPVLGMLLTLAVIALVLPVSWGERRPLPLAIYTVGLPLAIWCVFSQLLQLRFPTGIFGF</sequence>
<keyword evidence="2" id="KW-0472">Membrane</keyword>
<feature type="region of interest" description="Disordered" evidence="1">
    <location>
        <begin position="1"/>
        <end position="41"/>
    </location>
</feature>
<feature type="transmembrane region" description="Helical" evidence="2">
    <location>
        <begin position="45"/>
        <end position="61"/>
    </location>
</feature>
<evidence type="ECO:0000256" key="1">
    <source>
        <dbReference type="SAM" id="MobiDB-lite"/>
    </source>
</evidence>
<evidence type="ECO:0000313" key="4">
    <source>
        <dbReference type="EMBL" id="MCY0096999.1"/>
    </source>
</evidence>
<keyword evidence="2" id="KW-0812">Transmembrane</keyword>
<dbReference type="EMBL" id="JAOVZQ010000002">
    <property type="protein sequence ID" value="MCY0096999.1"/>
    <property type="molecule type" value="Genomic_DNA"/>
</dbReference>
<feature type="transmembrane region" description="Helical" evidence="2">
    <location>
        <begin position="158"/>
        <end position="177"/>
    </location>
</feature>
<evidence type="ECO:0000313" key="5">
    <source>
        <dbReference type="Proteomes" id="UP001081283"/>
    </source>
</evidence>
<proteinExistence type="predicted"/>
<comment type="caution">
    <text evidence="4">The sequence shown here is derived from an EMBL/GenBank/DDBJ whole genome shotgun (WGS) entry which is preliminary data.</text>
</comment>